<keyword evidence="7 12" id="KW-0489">Methyltransferase</keyword>
<dbReference type="SUPFAM" id="SSF88697">
    <property type="entry name" value="PUA domain-like"/>
    <property type="match status" value="1"/>
</dbReference>
<evidence type="ECO:0000256" key="11">
    <source>
        <dbReference type="ARBA" id="ARBA00047944"/>
    </source>
</evidence>
<evidence type="ECO:0000256" key="3">
    <source>
        <dbReference type="ARBA" id="ARBA00012328"/>
    </source>
</evidence>
<comment type="similarity">
    <text evidence="2 12">Belongs to the RNA methyltransferase RsmE family.</text>
</comment>
<keyword evidence="5 12" id="KW-0963">Cytoplasm</keyword>
<accession>A0A0E4C9G1</accession>
<evidence type="ECO:0000256" key="10">
    <source>
        <dbReference type="ARBA" id="ARBA00025699"/>
    </source>
</evidence>
<organism evidence="15 16">
    <name type="scientific">Syntrophomonas zehnderi OL-4</name>
    <dbReference type="NCBI Taxonomy" id="690567"/>
    <lineage>
        <taxon>Bacteria</taxon>
        <taxon>Bacillati</taxon>
        <taxon>Bacillota</taxon>
        <taxon>Clostridia</taxon>
        <taxon>Eubacteriales</taxon>
        <taxon>Syntrophomonadaceae</taxon>
        <taxon>Syntrophomonas</taxon>
    </lineage>
</organism>
<keyword evidence="9 12" id="KW-0949">S-adenosyl-L-methionine</keyword>
<dbReference type="PANTHER" id="PTHR30027">
    <property type="entry name" value="RIBOSOMAL RNA SMALL SUBUNIT METHYLTRANSFERASE E"/>
    <property type="match status" value="1"/>
</dbReference>
<dbReference type="InterPro" id="IPR015947">
    <property type="entry name" value="PUA-like_sf"/>
</dbReference>
<evidence type="ECO:0000256" key="5">
    <source>
        <dbReference type="ARBA" id="ARBA00022490"/>
    </source>
</evidence>
<evidence type="ECO:0000256" key="1">
    <source>
        <dbReference type="ARBA" id="ARBA00004496"/>
    </source>
</evidence>
<comment type="function">
    <text evidence="10 12">Specifically methylates the N3 position of the uracil ring of uridine 1498 (m3U1498) in 16S rRNA. Acts on the fully assembled 30S ribosomal subunit.</text>
</comment>
<dbReference type="InterPro" id="IPR006700">
    <property type="entry name" value="RsmE"/>
</dbReference>
<comment type="subcellular location">
    <subcellularLocation>
        <location evidence="1 12">Cytoplasm</location>
    </subcellularLocation>
</comment>
<dbReference type="InterPro" id="IPR046887">
    <property type="entry name" value="RsmE_PUA-like"/>
</dbReference>
<feature type="domain" description="Ribosomal RNA small subunit methyltransferase E PUA-like" evidence="14">
    <location>
        <begin position="18"/>
        <end position="64"/>
    </location>
</feature>
<dbReference type="EC" id="2.1.1.193" evidence="3 12"/>
<keyword evidence="8 12" id="KW-0808">Transferase</keyword>
<evidence type="ECO:0000256" key="4">
    <source>
        <dbReference type="ARBA" id="ARBA00013673"/>
    </source>
</evidence>
<dbReference type="SUPFAM" id="SSF75217">
    <property type="entry name" value="alpha/beta knot"/>
    <property type="match status" value="1"/>
</dbReference>
<evidence type="ECO:0000313" key="15">
    <source>
        <dbReference type="EMBL" id="CFX99119.1"/>
    </source>
</evidence>
<dbReference type="Pfam" id="PF20260">
    <property type="entry name" value="PUA_4"/>
    <property type="match status" value="1"/>
</dbReference>
<evidence type="ECO:0000256" key="7">
    <source>
        <dbReference type="ARBA" id="ARBA00022603"/>
    </source>
</evidence>
<dbReference type="Proteomes" id="UP000045545">
    <property type="component" value="Unassembled WGS sequence"/>
</dbReference>
<dbReference type="InterPro" id="IPR029026">
    <property type="entry name" value="tRNA_m1G_MTases_N"/>
</dbReference>
<dbReference type="InterPro" id="IPR029028">
    <property type="entry name" value="Alpha/beta_knot_MTases"/>
</dbReference>
<dbReference type="GO" id="GO:0070475">
    <property type="term" value="P:rRNA base methylation"/>
    <property type="evidence" value="ECO:0007669"/>
    <property type="project" value="TreeGrafter"/>
</dbReference>
<dbReference type="GO" id="GO:0070042">
    <property type="term" value="F:rRNA (uridine-N3-)-methyltransferase activity"/>
    <property type="evidence" value="ECO:0007669"/>
    <property type="project" value="TreeGrafter"/>
</dbReference>
<protein>
    <recommendedName>
        <fullName evidence="4 12">Ribosomal RNA small subunit methyltransferase E</fullName>
        <ecNumber evidence="3 12">2.1.1.193</ecNumber>
    </recommendedName>
</protein>
<dbReference type="NCBIfam" id="NF008692">
    <property type="entry name" value="PRK11713.1-5"/>
    <property type="match status" value="1"/>
</dbReference>
<evidence type="ECO:0000256" key="8">
    <source>
        <dbReference type="ARBA" id="ARBA00022679"/>
    </source>
</evidence>
<dbReference type="Pfam" id="PF04452">
    <property type="entry name" value="Methyltrans_RNA"/>
    <property type="match status" value="1"/>
</dbReference>
<dbReference type="AlphaFoldDB" id="A0A0E4C9G1"/>
<dbReference type="NCBIfam" id="TIGR00046">
    <property type="entry name" value="RsmE family RNA methyltransferase"/>
    <property type="match status" value="1"/>
</dbReference>
<evidence type="ECO:0000259" key="13">
    <source>
        <dbReference type="Pfam" id="PF04452"/>
    </source>
</evidence>
<dbReference type="CDD" id="cd18084">
    <property type="entry name" value="RsmE-like"/>
    <property type="match status" value="1"/>
</dbReference>
<evidence type="ECO:0000256" key="2">
    <source>
        <dbReference type="ARBA" id="ARBA00005528"/>
    </source>
</evidence>
<dbReference type="GO" id="GO:0005737">
    <property type="term" value="C:cytoplasm"/>
    <property type="evidence" value="ECO:0007669"/>
    <property type="project" value="UniProtKB-SubCell"/>
</dbReference>
<dbReference type="EMBL" id="CGIH01000040">
    <property type="protein sequence ID" value="CFX99119.1"/>
    <property type="molecule type" value="Genomic_DNA"/>
</dbReference>
<evidence type="ECO:0000256" key="6">
    <source>
        <dbReference type="ARBA" id="ARBA00022552"/>
    </source>
</evidence>
<name>A0A0E4C9G1_9FIRM</name>
<evidence type="ECO:0000313" key="16">
    <source>
        <dbReference type="Proteomes" id="UP000045545"/>
    </source>
</evidence>
<evidence type="ECO:0000256" key="12">
    <source>
        <dbReference type="PIRNR" id="PIRNR015601"/>
    </source>
</evidence>
<evidence type="ECO:0000256" key="9">
    <source>
        <dbReference type="ARBA" id="ARBA00022691"/>
    </source>
</evidence>
<dbReference type="Gene3D" id="3.40.1280.10">
    <property type="match status" value="1"/>
</dbReference>
<comment type="catalytic activity">
    <reaction evidence="11 12">
        <text>uridine(1498) in 16S rRNA + S-adenosyl-L-methionine = N(3)-methyluridine(1498) in 16S rRNA + S-adenosyl-L-homocysteine + H(+)</text>
        <dbReference type="Rhea" id="RHEA:42920"/>
        <dbReference type="Rhea" id="RHEA-COMP:10283"/>
        <dbReference type="Rhea" id="RHEA-COMP:10284"/>
        <dbReference type="ChEBI" id="CHEBI:15378"/>
        <dbReference type="ChEBI" id="CHEBI:57856"/>
        <dbReference type="ChEBI" id="CHEBI:59789"/>
        <dbReference type="ChEBI" id="CHEBI:65315"/>
        <dbReference type="ChEBI" id="CHEBI:74502"/>
        <dbReference type="EC" id="2.1.1.193"/>
    </reaction>
</comment>
<reference evidence="15 16" key="1">
    <citation type="submission" date="2015-03" db="EMBL/GenBank/DDBJ databases">
        <authorList>
            <person name="Murphy D."/>
        </authorList>
    </citation>
    <scope>NUCLEOTIDE SEQUENCE [LARGE SCALE GENOMIC DNA]</scope>
    <source>
        <strain evidence="15 16">OL-4</strain>
    </source>
</reference>
<dbReference type="PIRSF" id="PIRSF015601">
    <property type="entry name" value="MTase_slr0722"/>
    <property type="match status" value="1"/>
</dbReference>
<dbReference type="PANTHER" id="PTHR30027:SF3">
    <property type="entry name" value="16S RRNA (URACIL(1498)-N(3))-METHYLTRANSFERASE"/>
    <property type="match status" value="1"/>
</dbReference>
<gene>
    <name evidence="15" type="ORF">2402</name>
</gene>
<sequence length="249" mass="27958">MYRFFVEPENISGLQVYINAEQTHHIEKVLRLKIGNIIRVFDGQNHEYEIRLIGKENESLKGEIIQEIKRHAEAPLFLSLVQGISKGDKMENIIQKAVEIGVGEIYPLISQYTVVKMEQERIGKKKQRWQSIAREACKQCCRNRIPAIHNPITFSQMLDLTQGYPAILLYEGEDQRGLKSVLREKAPTFLSASRTFLIIGPEGGFSPEEAAQAKANNIITAGLGPRILRTETAGIVAASIVLYELADLG</sequence>
<feature type="domain" description="Ribosomal RNA small subunit methyltransferase E methyltransferase" evidence="13">
    <location>
        <begin position="73"/>
        <end position="241"/>
    </location>
</feature>
<dbReference type="RefSeq" id="WP_046499329.1">
    <property type="nucleotide sequence ID" value="NZ_CGIH01000040.1"/>
</dbReference>
<keyword evidence="6 12" id="KW-0698">rRNA processing</keyword>
<evidence type="ECO:0000259" key="14">
    <source>
        <dbReference type="Pfam" id="PF20260"/>
    </source>
</evidence>
<keyword evidence="16" id="KW-1185">Reference proteome</keyword>
<dbReference type="InterPro" id="IPR046886">
    <property type="entry name" value="RsmE_MTase_dom"/>
</dbReference>
<dbReference type="STRING" id="690567.2402"/>
<proteinExistence type="inferred from homology"/>